<evidence type="ECO:0000313" key="3">
    <source>
        <dbReference type="Proteomes" id="UP000584326"/>
    </source>
</evidence>
<organism evidence="2 3">
    <name type="scientific">Podargus strigoides</name>
    <name type="common">Tawny frogmouth</name>
    <name type="synonym">Caprimulgus strigoides</name>
    <dbReference type="NCBI Taxonomy" id="8905"/>
    <lineage>
        <taxon>Eukaryota</taxon>
        <taxon>Metazoa</taxon>
        <taxon>Chordata</taxon>
        <taxon>Craniata</taxon>
        <taxon>Vertebrata</taxon>
        <taxon>Euteleostomi</taxon>
        <taxon>Archelosauria</taxon>
        <taxon>Archosauria</taxon>
        <taxon>Dinosauria</taxon>
        <taxon>Saurischia</taxon>
        <taxon>Theropoda</taxon>
        <taxon>Coelurosauria</taxon>
        <taxon>Aves</taxon>
        <taxon>Neognathae</taxon>
        <taxon>Neoaves</taxon>
        <taxon>Strisores</taxon>
        <taxon>Caprimulgiformes</taxon>
        <taxon>Podargidae</taxon>
        <taxon>Podargus</taxon>
    </lineage>
</organism>
<evidence type="ECO:0000313" key="2">
    <source>
        <dbReference type="EMBL" id="NXX22987.1"/>
    </source>
</evidence>
<dbReference type="OrthoDB" id="125906at2759"/>
<protein>
    <submittedName>
        <fullName evidence="2">CCD81 protein</fullName>
    </submittedName>
</protein>
<evidence type="ECO:0000259" key="1">
    <source>
        <dbReference type="Pfam" id="PF18289"/>
    </source>
</evidence>
<dbReference type="InterPro" id="IPR026295">
    <property type="entry name" value="CCD81"/>
</dbReference>
<dbReference type="InterPro" id="IPR040673">
    <property type="entry name" value="CCDC81_HU_dom_2"/>
</dbReference>
<feature type="non-terminal residue" evidence="2">
    <location>
        <position position="120"/>
    </location>
</feature>
<proteinExistence type="predicted"/>
<feature type="non-terminal residue" evidence="2">
    <location>
        <position position="1"/>
    </location>
</feature>
<name>A0A7L4HCB6_PODST</name>
<dbReference type="Proteomes" id="UP000584326">
    <property type="component" value="Unassembled WGS sequence"/>
</dbReference>
<dbReference type="AlphaFoldDB" id="A0A7L4HCB6"/>
<dbReference type="PANTHER" id="PTHR14362">
    <property type="entry name" value="COILED-COIL DOMAIN-CONTAINING PROTEIN 81"/>
    <property type="match status" value="1"/>
</dbReference>
<dbReference type="GO" id="GO:0005815">
    <property type="term" value="C:microtubule organizing center"/>
    <property type="evidence" value="ECO:0007669"/>
    <property type="project" value="TreeGrafter"/>
</dbReference>
<dbReference type="PANTHER" id="PTHR14362:SF2">
    <property type="entry name" value="COILED-COIL DOMAIN-CONTAINING PROTEIN 81"/>
    <property type="match status" value="1"/>
</dbReference>
<feature type="domain" description="CCDC81 HU" evidence="1">
    <location>
        <begin position="11"/>
        <end position="82"/>
    </location>
</feature>
<reference evidence="2 3" key="1">
    <citation type="submission" date="2020-02" db="EMBL/GenBank/DDBJ databases">
        <title>Bird 10,000 Genomes (B10K) Project - Family phase.</title>
        <authorList>
            <person name="Zhang G."/>
        </authorList>
    </citation>
    <scope>NUCLEOTIDE SEQUENCE [LARGE SCALE GENOMIC DNA]</scope>
    <source>
        <strain evidence="2">B10K-DU-001-40</strain>
        <tissue evidence="2">Muscle</tissue>
    </source>
</reference>
<comment type="caution">
    <text evidence="2">The sequence shown here is derived from an EMBL/GenBank/DDBJ whole genome shotgun (WGS) entry which is preliminary data.</text>
</comment>
<gene>
    <name evidence="2" type="primary">Ccdc81_1</name>
    <name evidence="2" type="ORF">PODSTR_R08473</name>
</gene>
<dbReference type="EMBL" id="VZTK01029151">
    <property type="protein sequence ID" value="NXX22987.1"/>
    <property type="molecule type" value="Genomic_DNA"/>
</dbReference>
<accession>A0A7L4HCB6</accession>
<dbReference type="Pfam" id="PF18289">
    <property type="entry name" value="HU-CCDC81_euk_2"/>
    <property type="match status" value="1"/>
</dbReference>
<sequence length="120" mass="13022">SSSASPGNKVLEPLKYSEVAAATGESWRKVGDCIQGTTSLLSYYLKKGENVALILQDFGVLLIEGSKVQMKFYYNFLEKLCGKENLKKAVLAAPRLLDMVVSPVAPVAKLTFSGRVIILP</sequence>
<keyword evidence="3" id="KW-1185">Reference proteome</keyword>